<dbReference type="SUPFAM" id="SSF51726">
    <property type="entry name" value="UROD/MetE-like"/>
    <property type="match status" value="1"/>
</dbReference>
<reference evidence="2 3" key="1">
    <citation type="submission" date="2020-07" db="EMBL/GenBank/DDBJ databases">
        <title>Roseicoccus Jingziensis gen. nov., sp. nov., isolated from coastal seawater.</title>
        <authorList>
            <person name="Feng X."/>
        </authorList>
    </citation>
    <scope>NUCLEOTIDE SEQUENCE [LARGE SCALE GENOMIC DNA]</scope>
    <source>
        <strain evidence="2 3">N1E253</strain>
    </source>
</reference>
<dbReference type="EMBL" id="JACBAZ010000001">
    <property type="protein sequence ID" value="NWK54121.1"/>
    <property type="molecule type" value="Genomic_DNA"/>
</dbReference>
<dbReference type="PANTHER" id="PTHR47099:SF1">
    <property type="entry name" value="METHYLCOBAMIDE:COM METHYLTRANSFERASE MTBA"/>
    <property type="match status" value="1"/>
</dbReference>
<organism evidence="2 3">
    <name type="scientific">Oceaniferula marina</name>
    <dbReference type="NCBI Taxonomy" id="2748318"/>
    <lineage>
        <taxon>Bacteria</taxon>
        <taxon>Pseudomonadati</taxon>
        <taxon>Verrucomicrobiota</taxon>
        <taxon>Verrucomicrobiia</taxon>
        <taxon>Verrucomicrobiales</taxon>
        <taxon>Verrucomicrobiaceae</taxon>
        <taxon>Oceaniferula</taxon>
    </lineage>
</organism>
<comment type="caution">
    <text evidence="2">The sequence shown here is derived from an EMBL/GenBank/DDBJ whole genome shotgun (WGS) entry which is preliminary data.</text>
</comment>
<evidence type="ECO:0000313" key="3">
    <source>
        <dbReference type="Proteomes" id="UP000557872"/>
    </source>
</evidence>
<dbReference type="Pfam" id="PF01208">
    <property type="entry name" value="URO-D"/>
    <property type="match status" value="1"/>
</dbReference>
<protein>
    <recommendedName>
        <fullName evidence="1">Uroporphyrinogen decarboxylase (URO-D) domain-containing protein</fullName>
    </recommendedName>
</protein>
<evidence type="ECO:0000313" key="2">
    <source>
        <dbReference type="EMBL" id="NWK54121.1"/>
    </source>
</evidence>
<dbReference type="InterPro" id="IPR038071">
    <property type="entry name" value="UROD/MetE-like_sf"/>
</dbReference>
<proteinExistence type="predicted"/>
<dbReference type="GO" id="GO:0006779">
    <property type="term" value="P:porphyrin-containing compound biosynthetic process"/>
    <property type="evidence" value="ECO:0007669"/>
    <property type="project" value="InterPro"/>
</dbReference>
<dbReference type="RefSeq" id="WP_178930665.1">
    <property type="nucleotide sequence ID" value="NZ_JACBAZ010000001.1"/>
</dbReference>
<sequence>MMTSRERIHAALNFECPDRLPVSDALWDGLQEVWINEGMPADVSAADHFDWDITSMFIDASPRFETIIHSRKDGMITFEDRAGYTVTKTDGIGGTLDFIDHKTKSEEDWYQKTKPKMILNDPSGTARIDSASYFCHIDEYPTWEEAKEKYDRIYAQDRFVLFTAYGPWEATWRHYAMDELLMDVLEEPEWCADMFNTYTDLLLEVLQRGLDEGMKPDGLYIPEDMGFKTSLLISPNTWDALLKPCYKRISAFLQQHGIRFLMHSDGCIWDLIPRLIDVGVEALNPLECAASMDINELRKRHPDTMACYGNISVSNLLGSRNDLEQELLEKIPQAVNGGFIMHSDHSIPFGVKYEQYKWARQRAQEIFEETRKQTLT</sequence>
<dbReference type="InterPro" id="IPR000257">
    <property type="entry name" value="Uroporphyrinogen_deCOase"/>
</dbReference>
<gene>
    <name evidence="2" type="ORF">HW115_00740</name>
</gene>
<dbReference type="Gene3D" id="3.20.20.210">
    <property type="match status" value="1"/>
</dbReference>
<feature type="domain" description="Uroporphyrinogen decarboxylase (URO-D)" evidence="1">
    <location>
        <begin position="165"/>
        <end position="360"/>
    </location>
</feature>
<dbReference type="GO" id="GO:0004853">
    <property type="term" value="F:uroporphyrinogen decarboxylase activity"/>
    <property type="evidence" value="ECO:0007669"/>
    <property type="project" value="InterPro"/>
</dbReference>
<dbReference type="AlphaFoldDB" id="A0A851GEI0"/>
<evidence type="ECO:0000259" key="1">
    <source>
        <dbReference type="Pfam" id="PF01208"/>
    </source>
</evidence>
<dbReference type="PANTHER" id="PTHR47099">
    <property type="entry name" value="METHYLCOBAMIDE:COM METHYLTRANSFERASE MTBA"/>
    <property type="match status" value="1"/>
</dbReference>
<dbReference type="Proteomes" id="UP000557872">
    <property type="component" value="Unassembled WGS sequence"/>
</dbReference>
<name>A0A851GEI0_9BACT</name>
<accession>A0A851GEI0</accession>
<dbReference type="InterPro" id="IPR052024">
    <property type="entry name" value="Methanogen_methyltrans"/>
</dbReference>
<keyword evidence="3" id="KW-1185">Reference proteome</keyword>